<keyword evidence="4" id="KW-1185">Reference proteome</keyword>
<evidence type="ECO:0000259" key="2">
    <source>
        <dbReference type="Pfam" id="PF05650"/>
    </source>
</evidence>
<dbReference type="Proteomes" id="UP000193450">
    <property type="component" value="Chromosome"/>
</dbReference>
<protein>
    <recommendedName>
        <fullName evidence="2">DUF802 domain-containing protein</fullName>
    </recommendedName>
</protein>
<keyword evidence="1" id="KW-0472">Membrane</keyword>
<dbReference type="AlphaFoldDB" id="A0A1X9NLQ8"/>
<evidence type="ECO:0000313" key="4">
    <source>
        <dbReference type="Proteomes" id="UP000193450"/>
    </source>
</evidence>
<dbReference type="KEGG" id="osg:BST96_17625"/>
<dbReference type="RefSeq" id="WP_085759960.1">
    <property type="nucleotide sequence ID" value="NZ_CP019343.1"/>
</dbReference>
<dbReference type="Pfam" id="PF05650">
    <property type="entry name" value="DUF802"/>
    <property type="match status" value="1"/>
</dbReference>
<proteinExistence type="predicted"/>
<feature type="transmembrane region" description="Helical" evidence="1">
    <location>
        <begin position="99"/>
        <end position="122"/>
    </location>
</feature>
<organism evidence="3 4">
    <name type="scientific">Oceanicoccus sagamiensis</name>
    <dbReference type="NCBI Taxonomy" id="716816"/>
    <lineage>
        <taxon>Bacteria</taxon>
        <taxon>Pseudomonadati</taxon>
        <taxon>Pseudomonadota</taxon>
        <taxon>Gammaproteobacteria</taxon>
        <taxon>Cellvibrionales</taxon>
        <taxon>Spongiibacteraceae</taxon>
        <taxon>Oceanicoccus</taxon>
    </lineage>
</organism>
<evidence type="ECO:0000256" key="1">
    <source>
        <dbReference type="SAM" id="Phobius"/>
    </source>
</evidence>
<feature type="transmembrane region" description="Helical" evidence="1">
    <location>
        <begin position="30"/>
        <end position="50"/>
    </location>
</feature>
<accession>A0A1X9NLQ8</accession>
<dbReference type="STRING" id="716816.BST96_17625"/>
<evidence type="ECO:0000313" key="3">
    <source>
        <dbReference type="EMBL" id="ARN75767.1"/>
    </source>
</evidence>
<reference evidence="3 4" key="1">
    <citation type="submission" date="2016-11" db="EMBL/GenBank/DDBJ databases">
        <title>Trade-off between light-utilization and light-protection in marine flavobacteria.</title>
        <authorList>
            <person name="Kumagai Y."/>
        </authorList>
    </citation>
    <scope>NUCLEOTIDE SEQUENCE [LARGE SCALE GENOMIC DNA]</scope>
    <source>
        <strain evidence="3 4">NBRC 107125</strain>
    </source>
</reference>
<keyword evidence="1" id="KW-0812">Transmembrane</keyword>
<dbReference type="OrthoDB" id="6053769at2"/>
<dbReference type="EMBL" id="CP019343">
    <property type="protein sequence ID" value="ARN75767.1"/>
    <property type="molecule type" value="Genomic_DNA"/>
</dbReference>
<dbReference type="InterPro" id="IPR008520">
    <property type="entry name" value="DUF802"/>
</dbReference>
<feature type="domain" description="DUF802" evidence="2">
    <location>
        <begin position="327"/>
        <end position="379"/>
    </location>
</feature>
<sequence length="766" mass="83216">MSRLFFAAAFLLGAVAIVWMGAAFIGSDLLALTVTAIIAVVYSMGFVELVQYRQATASLTTALSGLQAEEVELEPWLSSLHLSLRNAVRLRIEGERVGLPAPVVTPYLVGLLVMLGLLGTFLGMVDTLQGAVAALEGTTELEAIRAGLAAPINGLGLAFGTSVAGVAASAMLGLSSTLSRRQRMNATRDLDSHIAGAFRQFSLVHNRQQTFKAMQLQANALPEVAERLHSLASKIENMGDHLGDKLMANQESFHQSVTSLYTDLAQSVDQSLQKSVAESGQQAIESGRLAAEAIKPLLQQLMVDINTESQKTHQQLTHTASAQLEHLNQRFADTSETVTSAWKQGLAEHQQANTCLVDSISASFNQFSGQFEQSSQSLLTTFDQSASARAEQQASSDHTRLQLWTTSFEQSQQQITDQQQQAFSALTNEFKTLSADLSSQWQQAGEQALSRHQQLGDSAEQTSKAMVDKVKATSTDMLAEVNRLVGASEELVNARIESEANWVNIHSDRMTEIASTLNKEFLALREQQSSQAQQALEQLSRLETTAATQLASLGKELEEPMTRLIETASETPKAAAEVIGHLRREISNNIERDNSLLEERARIMEQLTSLSSALEQTTSGQREAIELMVNSSATLINDISEQMNKQVGSEVAKLSDIATTFTGSATEIADNFAGSAIEMSSLGESFGVAVNLFTESNGNLVENLHRIEQSLDKSTSRSDEQLAYYVAQAREIIDHSMLSQQSIFEQLQQLGGKAKPTTKKVMEEAS</sequence>
<keyword evidence="1" id="KW-1133">Transmembrane helix</keyword>
<name>A0A1X9NLQ8_9GAMM</name>
<gene>
    <name evidence="3" type="ORF">BST96_17625</name>
</gene>
<feature type="transmembrane region" description="Helical" evidence="1">
    <location>
        <begin position="155"/>
        <end position="174"/>
    </location>
</feature>